<evidence type="ECO:0000313" key="3">
    <source>
        <dbReference type="Proteomes" id="UP000199503"/>
    </source>
</evidence>
<sequence>MSTTTTTTTISSRTAAHPSKSVLVAAWAAPVMVVGGFGLLSGIPIAVVLGASLRDRRSKALRWWSGALALAYATPLTMWLTGPSEAPSLTKYMDVPTTAALTAAGVVTAIAHQVVRRRSTHK</sequence>
<dbReference type="AlphaFoldDB" id="A0A1H9WKZ5"/>
<proteinExistence type="predicted"/>
<name>A0A1H9WKZ5_9PSEU</name>
<keyword evidence="3" id="KW-1185">Reference proteome</keyword>
<evidence type="ECO:0000313" key="2">
    <source>
        <dbReference type="EMBL" id="SES34568.1"/>
    </source>
</evidence>
<feature type="transmembrane region" description="Helical" evidence="1">
    <location>
        <begin position="61"/>
        <end position="80"/>
    </location>
</feature>
<reference evidence="3" key="1">
    <citation type="submission" date="2016-10" db="EMBL/GenBank/DDBJ databases">
        <authorList>
            <person name="Varghese N."/>
            <person name="Submissions S."/>
        </authorList>
    </citation>
    <scope>NUCLEOTIDE SEQUENCE [LARGE SCALE GENOMIC DNA]</scope>
    <source>
        <strain evidence="3">DSM 44437</strain>
    </source>
</reference>
<dbReference type="OrthoDB" id="5122469at2"/>
<dbReference type="STRING" id="65499.SAMN04488000_12326"/>
<protein>
    <submittedName>
        <fullName evidence="2">Uncharacterized protein</fullName>
    </submittedName>
</protein>
<feature type="transmembrane region" description="Helical" evidence="1">
    <location>
        <begin position="27"/>
        <end position="49"/>
    </location>
</feature>
<accession>A0A1H9WKZ5</accession>
<dbReference type="Proteomes" id="UP000199503">
    <property type="component" value="Unassembled WGS sequence"/>
</dbReference>
<dbReference type="RefSeq" id="WP_089925433.1">
    <property type="nucleotide sequence ID" value="NZ_FOFV01000023.1"/>
</dbReference>
<gene>
    <name evidence="2" type="ORF">SAMN04488000_12326</name>
</gene>
<evidence type="ECO:0000256" key="1">
    <source>
        <dbReference type="SAM" id="Phobius"/>
    </source>
</evidence>
<organism evidence="2 3">
    <name type="scientific">Lentzea albida</name>
    <dbReference type="NCBI Taxonomy" id="65499"/>
    <lineage>
        <taxon>Bacteria</taxon>
        <taxon>Bacillati</taxon>
        <taxon>Actinomycetota</taxon>
        <taxon>Actinomycetes</taxon>
        <taxon>Pseudonocardiales</taxon>
        <taxon>Pseudonocardiaceae</taxon>
        <taxon>Lentzea</taxon>
    </lineage>
</organism>
<keyword evidence="1" id="KW-1133">Transmembrane helix</keyword>
<keyword evidence="1" id="KW-0812">Transmembrane</keyword>
<dbReference type="EMBL" id="FOFV01000023">
    <property type="protein sequence ID" value="SES34568.1"/>
    <property type="molecule type" value="Genomic_DNA"/>
</dbReference>
<feature type="transmembrane region" description="Helical" evidence="1">
    <location>
        <begin position="95"/>
        <end position="115"/>
    </location>
</feature>
<keyword evidence="1" id="KW-0472">Membrane</keyword>